<evidence type="ECO:0000313" key="2">
    <source>
        <dbReference type="EMBL" id="EJK65891.1"/>
    </source>
</evidence>
<feature type="region of interest" description="Disordered" evidence="1">
    <location>
        <begin position="424"/>
        <end position="513"/>
    </location>
</feature>
<accession>K0SXZ3</accession>
<dbReference type="Proteomes" id="UP000266841">
    <property type="component" value="Unassembled WGS sequence"/>
</dbReference>
<feature type="compositionally biased region" description="Basic residues" evidence="1">
    <location>
        <begin position="481"/>
        <end position="492"/>
    </location>
</feature>
<keyword evidence="3" id="KW-1185">Reference proteome</keyword>
<evidence type="ECO:0008006" key="4">
    <source>
        <dbReference type="Google" id="ProtNLM"/>
    </source>
</evidence>
<comment type="caution">
    <text evidence="2">The sequence shown here is derived from an EMBL/GenBank/DDBJ whole genome shotgun (WGS) entry which is preliminary data.</text>
</comment>
<feature type="compositionally biased region" description="Gly residues" evidence="1">
    <location>
        <begin position="464"/>
        <end position="480"/>
    </location>
</feature>
<name>K0SXZ3_THAOC</name>
<proteinExistence type="predicted"/>
<protein>
    <recommendedName>
        <fullName evidence="4">t-SNARE coiled-coil homology domain-containing protein</fullName>
    </recommendedName>
</protein>
<organism evidence="2 3">
    <name type="scientific">Thalassiosira oceanica</name>
    <name type="common">Marine diatom</name>
    <dbReference type="NCBI Taxonomy" id="159749"/>
    <lineage>
        <taxon>Eukaryota</taxon>
        <taxon>Sar</taxon>
        <taxon>Stramenopiles</taxon>
        <taxon>Ochrophyta</taxon>
        <taxon>Bacillariophyta</taxon>
        <taxon>Coscinodiscophyceae</taxon>
        <taxon>Thalassiosirophycidae</taxon>
        <taxon>Thalassiosirales</taxon>
        <taxon>Thalassiosiraceae</taxon>
        <taxon>Thalassiosira</taxon>
    </lineage>
</organism>
<reference evidence="2 3" key="1">
    <citation type="journal article" date="2012" name="Genome Biol.">
        <title>Genome and low-iron response of an oceanic diatom adapted to chronic iron limitation.</title>
        <authorList>
            <person name="Lommer M."/>
            <person name="Specht M."/>
            <person name="Roy A.S."/>
            <person name="Kraemer L."/>
            <person name="Andreson R."/>
            <person name="Gutowska M.A."/>
            <person name="Wolf J."/>
            <person name="Bergner S.V."/>
            <person name="Schilhabel M.B."/>
            <person name="Klostermeier U.C."/>
            <person name="Beiko R.G."/>
            <person name="Rosenstiel P."/>
            <person name="Hippler M."/>
            <person name="Laroche J."/>
        </authorList>
    </citation>
    <scope>NUCLEOTIDE SEQUENCE [LARGE SCALE GENOMIC DNA]</scope>
    <source>
        <strain evidence="2 3">CCMP1005</strain>
    </source>
</reference>
<feature type="compositionally biased region" description="Basic and acidic residues" evidence="1">
    <location>
        <begin position="448"/>
        <end position="462"/>
    </location>
</feature>
<dbReference type="AlphaFoldDB" id="K0SXZ3"/>
<gene>
    <name evidence="2" type="ORF">THAOC_13209</name>
</gene>
<evidence type="ECO:0000256" key="1">
    <source>
        <dbReference type="SAM" id="MobiDB-lite"/>
    </source>
</evidence>
<evidence type="ECO:0000313" key="3">
    <source>
        <dbReference type="Proteomes" id="UP000266841"/>
    </source>
</evidence>
<dbReference type="EMBL" id="AGNL01015396">
    <property type="protein sequence ID" value="EJK65891.1"/>
    <property type="molecule type" value="Genomic_DNA"/>
</dbReference>
<sequence>MATATAAAATHLGIVANWIEVLTKRLGGPGARKAAEYIAKDLGVVGPVELGQFNGSGAEMKKGEMLIKAFSSPPEKKVMMTGVEAGKKNFYMEPADIQPLTPMQQLNLEKLVVSCFYYTMVQFDQNKMYEPEFLDNDQITIIAQQMVARKEAYDKGNSVAFTTFTKHSQKVEALTKFRTEAERQHGASPWLTLGAYLRKTVNPRREALRANKPCCEDKTELLVKLTQVFKRCDDLSTQLQEFTKNNDVRGAFNLLKREMQSKDEHRVSYADYEQKRNGYWNPDALMNDWIGTLKKSIKGMDTAAAHLPEKAATLPDANKIRFLDSLQNSKDPAIISQVARFRTTDFDVTTLEEMYEAMAALDPNKKKKSVGNSGGAICSYTTAPAETNVSNTPKIVVGYKYPHWFRQQCLTQEERDVLDAHITSKGLDPKQMPHFNKSSKAKAWMKAKGGERFLRDDRDRGNTHQGGGGRGTGGRGGPGRGRGRAHDKRRLRNQGNPRDGSPEKKQRAQIAKLQGDVDKAAEASEQMLALVQQQGEQLDSLLESAGDAKATKTKTKKVTIAAVAGKMTDAGAAIRDKLRAVRINQEESA</sequence>